<dbReference type="Proteomes" id="UP000765509">
    <property type="component" value="Unassembled WGS sequence"/>
</dbReference>
<proteinExistence type="predicted"/>
<organism evidence="2 3">
    <name type="scientific">Austropuccinia psidii MF-1</name>
    <dbReference type="NCBI Taxonomy" id="1389203"/>
    <lineage>
        <taxon>Eukaryota</taxon>
        <taxon>Fungi</taxon>
        <taxon>Dikarya</taxon>
        <taxon>Basidiomycota</taxon>
        <taxon>Pucciniomycotina</taxon>
        <taxon>Pucciniomycetes</taxon>
        <taxon>Pucciniales</taxon>
        <taxon>Sphaerophragmiaceae</taxon>
        <taxon>Austropuccinia</taxon>
    </lineage>
</organism>
<dbReference type="AlphaFoldDB" id="A0A9Q3GC84"/>
<comment type="caution">
    <text evidence="2">The sequence shown here is derived from an EMBL/GenBank/DDBJ whole genome shotgun (WGS) entry which is preliminary data.</text>
</comment>
<evidence type="ECO:0000313" key="2">
    <source>
        <dbReference type="EMBL" id="MBW0461531.1"/>
    </source>
</evidence>
<protein>
    <submittedName>
        <fullName evidence="2">Uncharacterized protein</fullName>
    </submittedName>
</protein>
<accession>A0A9Q3GC84</accession>
<evidence type="ECO:0000256" key="1">
    <source>
        <dbReference type="SAM" id="MobiDB-lite"/>
    </source>
</evidence>
<evidence type="ECO:0000313" key="3">
    <source>
        <dbReference type="Proteomes" id="UP000765509"/>
    </source>
</evidence>
<sequence>MRNPALQSSIIFSLGRSLVNIQGLHFPMQRDVARWTNVEGPIPVGGRLIHSSYKVPISRINIQGVAKRLRIIEDLPTDPNFEGSYEVDGEEAEVVPNSIDHQSSASPSQPASRRFQSQVIPSTPRKLQQILPLLGLPWLNHRRREDHLPLPFPATQLFQRRENWPIQATREDPNMESEGQDAVARFFRIDDRNSREVITYANDRMIPGTASEEMAAKFSCYQNQKKCNLPIHDMGLDASAL</sequence>
<feature type="compositionally biased region" description="Low complexity" evidence="1">
    <location>
        <begin position="102"/>
        <end position="114"/>
    </location>
</feature>
<gene>
    <name evidence="2" type="ORF">O181_001246</name>
</gene>
<reference evidence="2" key="1">
    <citation type="submission" date="2021-03" db="EMBL/GenBank/DDBJ databases">
        <title>Draft genome sequence of rust myrtle Austropuccinia psidii MF-1, a brazilian biotype.</title>
        <authorList>
            <person name="Quecine M.C."/>
            <person name="Pachon D.M.R."/>
            <person name="Bonatelli M.L."/>
            <person name="Correr F.H."/>
            <person name="Franceschini L.M."/>
            <person name="Leite T.F."/>
            <person name="Margarido G.R.A."/>
            <person name="Almeida C.A."/>
            <person name="Ferrarezi J.A."/>
            <person name="Labate C.A."/>
        </authorList>
    </citation>
    <scope>NUCLEOTIDE SEQUENCE</scope>
    <source>
        <strain evidence="2">MF-1</strain>
    </source>
</reference>
<name>A0A9Q3GC84_9BASI</name>
<dbReference type="EMBL" id="AVOT02000174">
    <property type="protein sequence ID" value="MBW0461531.1"/>
    <property type="molecule type" value="Genomic_DNA"/>
</dbReference>
<feature type="region of interest" description="Disordered" evidence="1">
    <location>
        <begin position="98"/>
        <end position="119"/>
    </location>
</feature>
<keyword evidence="3" id="KW-1185">Reference proteome</keyword>